<dbReference type="RefSeq" id="WP_188041425.1">
    <property type="nucleotide sequence ID" value="NZ_JACVHF010000022.1"/>
</dbReference>
<name>A0ABR7T8D2_HELCL</name>
<accession>A0ABR7T8D2</accession>
<dbReference type="Proteomes" id="UP000617402">
    <property type="component" value="Unassembled WGS sequence"/>
</dbReference>
<sequence length="133" mass="14916">MTQHPECYVALFTADPVKVETYTDTYEMDVTVEVSGQGYQRQPVKFEFTQTGDGFMARNLDSILFPEALTDWGVVTHMSVLFEEDRGFCTPLAQGLEIIAGDTIEIRPGELALLIPQHTCKHCQQKASQANQE</sequence>
<keyword evidence="2" id="KW-1185">Reference proteome</keyword>
<dbReference type="EMBL" id="JACVHF010000022">
    <property type="protein sequence ID" value="MBC9785996.1"/>
    <property type="molecule type" value="Genomic_DNA"/>
</dbReference>
<reference evidence="1 2" key="1">
    <citation type="submission" date="2020-07" db="EMBL/GenBank/DDBJ databases">
        <title>Draft whole-genome sequence of Heliobacterium chlorum DSM 3682, type strain.</title>
        <authorList>
            <person name="Kyndt J.A."/>
            <person name="Meyer T.E."/>
            <person name="Imhoff J.F."/>
        </authorList>
    </citation>
    <scope>NUCLEOTIDE SEQUENCE [LARGE SCALE GENOMIC DNA]</scope>
    <source>
        <strain evidence="1 2">DSM 3682</strain>
    </source>
</reference>
<proteinExistence type="predicted"/>
<dbReference type="Pfam" id="PF23140">
    <property type="entry name" value="Gp80"/>
    <property type="match status" value="1"/>
</dbReference>
<evidence type="ECO:0000313" key="2">
    <source>
        <dbReference type="Proteomes" id="UP000617402"/>
    </source>
</evidence>
<evidence type="ECO:0000313" key="1">
    <source>
        <dbReference type="EMBL" id="MBC9785996.1"/>
    </source>
</evidence>
<gene>
    <name evidence="1" type="ORF">H1S01_16040</name>
</gene>
<protein>
    <submittedName>
        <fullName evidence="1">Uncharacterized protein</fullName>
    </submittedName>
</protein>
<comment type="caution">
    <text evidence="1">The sequence shown here is derived from an EMBL/GenBank/DDBJ whole genome shotgun (WGS) entry which is preliminary data.</text>
</comment>
<dbReference type="InterPro" id="IPR056908">
    <property type="entry name" value="Gp80-like"/>
</dbReference>
<organism evidence="1 2">
    <name type="scientific">Heliobacterium chlorum</name>
    <dbReference type="NCBI Taxonomy" id="2698"/>
    <lineage>
        <taxon>Bacteria</taxon>
        <taxon>Bacillati</taxon>
        <taxon>Bacillota</taxon>
        <taxon>Clostridia</taxon>
        <taxon>Eubacteriales</taxon>
        <taxon>Heliobacteriaceae</taxon>
        <taxon>Heliobacterium</taxon>
    </lineage>
</organism>